<sequence length="192" mass="21728">MYRCRLWLNGQSVGEVRWSLGETRVSVWAECPFEERVIYRVTIYGEGEDGLSIGVMAPEGGRFFVHREFPLHKARLLLKTPVYALHGEISRTLPGETRTLPLPFAFSSMGGLPADFGGRRDPLLCMCAQQVPRLRYKLFEGCEYLVFPLQVGGRMDFTAFFCLVTPVWLEGALYGVLCVDREGEARRFVPAV</sequence>
<evidence type="ECO:0000313" key="1">
    <source>
        <dbReference type="EMBL" id="HIU44594.1"/>
    </source>
</evidence>
<organism evidence="1 2">
    <name type="scientific">Candidatus Ventrousia excrementavium</name>
    <dbReference type="NCBI Taxonomy" id="2840961"/>
    <lineage>
        <taxon>Bacteria</taxon>
        <taxon>Bacillati</taxon>
        <taxon>Bacillota</taxon>
        <taxon>Clostridia</taxon>
        <taxon>Eubacteriales</taxon>
        <taxon>Clostridiaceae</taxon>
        <taxon>Clostridiaceae incertae sedis</taxon>
        <taxon>Candidatus Ventrousia</taxon>
    </lineage>
</organism>
<dbReference type="EMBL" id="DVMR01000074">
    <property type="protein sequence ID" value="HIU44594.1"/>
    <property type="molecule type" value="Genomic_DNA"/>
</dbReference>
<accession>A0A9D1LMI5</accession>
<evidence type="ECO:0000313" key="2">
    <source>
        <dbReference type="Proteomes" id="UP000824073"/>
    </source>
</evidence>
<dbReference type="Proteomes" id="UP000824073">
    <property type="component" value="Unassembled WGS sequence"/>
</dbReference>
<protein>
    <submittedName>
        <fullName evidence="1">Uncharacterized protein</fullName>
    </submittedName>
</protein>
<comment type="caution">
    <text evidence="1">The sequence shown here is derived from an EMBL/GenBank/DDBJ whole genome shotgun (WGS) entry which is preliminary data.</text>
</comment>
<name>A0A9D1LMI5_9CLOT</name>
<reference evidence="1" key="1">
    <citation type="submission" date="2020-10" db="EMBL/GenBank/DDBJ databases">
        <authorList>
            <person name="Gilroy R."/>
        </authorList>
    </citation>
    <scope>NUCLEOTIDE SEQUENCE</scope>
    <source>
        <strain evidence="1">CHK191-8634</strain>
    </source>
</reference>
<gene>
    <name evidence="1" type="ORF">IAB67_09880</name>
</gene>
<reference evidence="1" key="2">
    <citation type="journal article" date="2021" name="PeerJ">
        <title>Extensive microbial diversity within the chicken gut microbiome revealed by metagenomics and culture.</title>
        <authorList>
            <person name="Gilroy R."/>
            <person name="Ravi A."/>
            <person name="Getino M."/>
            <person name="Pursley I."/>
            <person name="Horton D.L."/>
            <person name="Alikhan N.F."/>
            <person name="Baker D."/>
            <person name="Gharbi K."/>
            <person name="Hall N."/>
            <person name="Watson M."/>
            <person name="Adriaenssens E.M."/>
            <person name="Foster-Nyarko E."/>
            <person name="Jarju S."/>
            <person name="Secka A."/>
            <person name="Antonio M."/>
            <person name="Oren A."/>
            <person name="Chaudhuri R.R."/>
            <person name="La Ragione R."/>
            <person name="Hildebrand F."/>
            <person name="Pallen M.J."/>
        </authorList>
    </citation>
    <scope>NUCLEOTIDE SEQUENCE</scope>
    <source>
        <strain evidence="1">CHK191-8634</strain>
    </source>
</reference>
<proteinExistence type="predicted"/>
<dbReference type="AlphaFoldDB" id="A0A9D1LMI5"/>